<evidence type="ECO:0000256" key="8">
    <source>
        <dbReference type="ARBA" id="ARBA00022946"/>
    </source>
</evidence>
<organism evidence="12 13">
    <name type="scientific">Aureimonas glaciei</name>
    <dbReference type="NCBI Taxonomy" id="1776957"/>
    <lineage>
        <taxon>Bacteria</taxon>
        <taxon>Pseudomonadati</taxon>
        <taxon>Pseudomonadota</taxon>
        <taxon>Alphaproteobacteria</taxon>
        <taxon>Hyphomicrobiales</taxon>
        <taxon>Aurantimonadaceae</taxon>
        <taxon>Aureimonas</taxon>
    </lineage>
</organism>
<reference evidence="12" key="1">
    <citation type="journal article" date="2014" name="Int. J. Syst. Evol. Microbiol.">
        <title>Complete genome sequence of Corynebacterium casei LMG S-19264T (=DSM 44701T), isolated from a smear-ripened cheese.</title>
        <authorList>
            <consortium name="US DOE Joint Genome Institute (JGI-PGF)"/>
            <person name="Walter F."/>
            <person name="Albersmeier A."/>
            <person name="Kalinowski J."/>
            <person name="Ruckert C."/>
        </authorList>
    </citation>
    <scope>NUCLEOTIDE SEQUENCE</scope>
    <source>
        <strain evidence="12">CGMCC 1.15493</strain>
    </source>
</reference>
<dbReference type="PIRSF" id="PIRSF017901">
    <property type="entry name" value="GCL"/>
    <property type="match status" value="1"/>
</dbReference>
<keyword evidence="5" id="KW-0317">Glutathione biosynthesis</keyword>
<keyword evidence="7 10" id="KW-0067">ATP-binding</keyword>
<feature type="disulfide bond" evidence="11">
    <location>
        <begin position="119"/>
        <end position="340"/>
    </location>
</feature>
<evidence type="ECO:0000256" key="7">
    <source>
        <dbReference type="ARBA" id="ARBA00022840"/>
    </source>
</evidence>
<dbReference type="Proteomes" id="UP000613160">
    <property type="component" value="Unassembled WGS sequence"/>
</dbReference>
<reference evidence="12" key="2">
    <citation type="submission" date="2020-09" db="EMBL/GenBank/DDBJ databases">
        <authorList>
            <person name="Sun Q."/>
            <person name="Zhou Y."/>
        </authorList>
    </citation>
    <scope>NUCLEOTIDE SEQUENCE</scope>
    <source>
        <strain evidence="12">CGMCC 1.15493</strain>
    </source>
</reference>
<dbReference type="GO" id="GO:0004357">
    <property type="term" value="F:glutamate-cysteine ligase activity"/>
    <property type="evidence" value="ECO:0007669"/>
    <property type="project" value="UniProtKB-UniRule"/>
</dbReference>
<dbReference type="SUPFAM" id="SSF55931">
    <property type="entry name" value="Glutamine synthetase/guanido kinase"/>
    <property type="match status" value="1"/>
</dbReference>
<accession>A0A916XTD4</accession>
<comment type="caution">
    <text evidence="12">The sequence shown here is derived from an EMBL/GenBank/DDBJ whole genome shotgun (WGS) entry which is preliminary data.</text>
</comment>
<comment type="subunit">
    <text evidence="3">Homodimer or monomer when oxidized or reduced, respectively.</text>
</comment>
<dbReference type="AlphaFoldDB" id="A0A916XTD4"/>
<keyword evidence="8" id="KW-0809">Transit peptide</keyword>
<name>A0A916XTD4_9HYPH</name>
<evidence type="ECO:0000256" key="5">
    <source>
        <dbReference type="ARBA" id="ARBA00022684"/>
    </source>
</evidence>
<evidence type="ECO:0000313" key="13">
    <source>
        <dbReference type="Proteomes" id="UP000613160"/>
    </source>
</evidence>
<protein>
    <recommendedName>
        <fullName evidence="10">Glutamate--cysteine ligase</fullName>
        <ecNumber evidence="10">6.3.2.2</ecNumber>
    </recommendedName>
</protein>
<comment type="function">
    <text evidence="10">Catalyzes the synthesis of gamma-glutamylcysteine (gamma-GC).</text>
</comment>
<dbReference type="InterPro" id="IPR014746">
    <property type="entry name" value="Gln_synth/guanido_kin_cat_dom"/>
</dbReference>
<evidence type="ECO:0000256" key="2">
    <source>
        <dbReference type="ARBA" id="ARBA00010253"/>
    </source>
</evidence>
<comment type="catalytic activity">
    <reaction evidence="10">
        <text>L-cysteine + L-glutamate + ATP = gamma-L-glutamyl-L-cysteine + ADP + phosphate + H(+)</text>
        <dbReference type="Rhea" id="RHEA:13285"/>
        <dbReference type="ChEBI" id="CHEBI:15378"/>
        <dbReference type="ChEBI" id="CHEBI:29985"/>
        <dbReference type="ChEBI" id="CHEBI:30616"/>
        <dbReference type="ChEBI" id="CHEBI:35235"/>
        <dbReference type="ChEBI" id="CHEBI:43474"/>
        <dbReference type="ChEBI" id="CHEBI:58173"/>
        <dbReference type="ChEBI" id="CHEBI:456216"/>
        <dbReference type="EC" id="6.3.2.2"/>
    </reaction>
</comment>
<dbReference type="Pfam" id="PF04107">
    <property type="entry name" value="GCS2"/>
    <property type="match status" value="1"/>
</dbReference>
<dbReference type="EC" id="6.3.2.2" evidence="10"/>
<dbReference type="GO" id="GO:0005524">
    <property type="term" value="F:ATP binding"/>
    <property type="evidence" value="ECO:0007669"/>
    <property type="project" value="UniProtKB-UniRule"/>
</dbReference>
<dbReference type="InterPro" id="IPR006336">
    <property type="entry name" value="GCS2"/>
</dbReference>
<evidence type="ECO:0000256" key="9">
    <source>
        <dbReference type="ARBA" id="ARBA00023157"/>
    </source>
</evidence>
<dbReference type="EMBL" id="BMJJ01000001">
    <property type="protein sequence ID" value="GGD06393.1"/>
    <property type="molecule type" value="Genomic_DNA"/>
</dbReference>
<evidence type="ECO:0000256" key="11">
    <source>
        <dbReference type="PIRSR" id="PIRSR017901-50"/>
    </source>
</evidence>
<evidence type="ECO:0000256" key="3">
    <source>
        <dbReference type="ARBA" id="ARBA00011153"/>
    </source>
</evidence>
<comment type="pathway">
    <text evidence="1">Sulfur metabolism; glutathione biosynthesis; glutathione from L-cysteine and L-glutamate: step 1/2.</text>
</comment>
<dbReference type="PANTHER" id="PTHR34378:SF1">
    <property type="entry name" value="GLUTAMATE--CYSTEINE LIGASE, CHLOROPLASTIC"/>
    <property type="match status" value="1"/>
</dbReference>
<evidence type="ECO:0000256" key="6">
    <source>
        <dbReference type="ARBA" id="ARBA00022741"/>
    </source>
</evidence>
<evidence type="ECO:0000256" key="4">
    <source>
        <dbReference type="ARBA" id="ARBA00022598"/>
    </source>
</evidence>
<evidence type="ECO:0000313" key="12">
    <source>
        <dbReference type="EMBL" id="GGD06393.1"/>
    </source>
</evidence>
<evidence type="ECO:0000256" key="1">
    <source>
        <dbReference type="ARBA" id="ARBA00005006"/>
    </source>
</evidence>
<dbReference type="InterPro" id="IPR011556">
    <property type="entry name" value="Glut_cys_lig_pln_type"/>
</dbReference>
<sequence>MQGRTMARDTTDLTPIASMDDLVGHLRSGEKPEEAFRIGTEHEKFGFYPEDLSPVPYEGERGILALLDGMQKLSGWEPIIDDGKLIGLAGSNGSGAISLEPGGQFELSGAPLKTIHDTCRESNKHLADVRQVAKGLGIEFLGLGSSPIWTLAETPVMPKSRYDIMRAYMPKVGTRGLDMMYRTTTIQVNLDFSSERDMRRKMQVGMRLQPIASALFANSPFTEGKPNGLVSWRCDVWSDVDNQRSGLLPFVFEPGFTYADYAEWALDVPMYFVMRDGRYNDATDVTFRQFLDGAFKDRVSDPEPNMGDWTNHLSTLFPDVRLKTFLEMRGADGGPWRRICALPAYWVGLLYDAEALDAAETLTADWSFEEVSKLRAEVPKSGFATPFRGGTVLDLARESLAIAKGGLKRRNRLNDEGNDESVFLAPLEEVTARGTTSAEELLRLYQTEWQEDMARVFKHLTY</sequence>
<dbReference type="PANTHER" id="PTHR34378">
    <property type="entry name" value="GLUTAMATE--CYSTEINE LIGASE, CHLOROPLASTIC"/>
    <property type="match status" value="1"/>
</dbReference>
<dbReference type="GO" id="GO:0006750">
    <property type="term" value="P:glutathione biosynthetic process"/>
    <property type="evidence" value="ECO:0007669"/>
    <property type="project" value="UniProtKB-UniRule"/>
</dbReference>
<comment type="similarity">
    <text evidence="10">Belongs to the glutamate--cysteine ligase type 2 family. EgtA subfamily.</text>
</comment>
<keyword evidence="9 11" id="KW-1015">Disulfide bond</keyword>
<proteinExistence type="inferred from homology"/>
<keyword evidence="6 10" id="KW-0547">Nucleotide-binding</keyword>
<dbReference type="InterPro" id="IPR035434">
    <property type="entry name" value="GCL_bact_plant"/>
</dbReference>
<evidence type="ECO:0000256" key="10">
    <source>
        <dbReference type="PIRNR" id="PIRNR017901"/>
    </source>
</evidence>
<comment type="similarity">
    <text evidence="2">Belongs to the carboxylate-amine ligase family. Glutamate--cysteine ligase type 2 subfamily.</text>
</comment>
<dbReference type="Gene3D" id="3.30.590.20">
    <property type="match status" value="1"/>
</dbReference>
<keyword evidence="13" id="KW-1185">Reference proteome</keyword>
<dbReference type="NCBIfam" id="TIGR01436">
    <property type="entry name" value="glu_cys_lig_pln"/>
    <property type="match status" value="1"/>
</dbReference>
<keyword evidence="4 10" id="KW-0436">Ligase</keyword>
<gene>
    <name evidence="12" type="ORF">GCM10011335_06680</name>
</gene>